<evidence type="ECO:0000313" key="10">
    <source>
        <dbReference type="Proteomes" id="UP001311915"/>
    </source>
</evidence>
<feature type="compositionally biased region" description="Low complexity" evidence="7">
    <location>
        <begin position="295"/>
        <end position="308"/>
    </location>
</feature>
<reference evidence="9 10" key="1">
    <citation type="submission" date="2023-10" db="EMBL/GenBank/DDBJ databases">
        <title>Genome-Wide Identification Analysis in wild type Solanum Pinnatisectum Reveals Some Genes Defensing Phytophthora Infestans.</title>
        <authorList>
            <person name="Sun C."/>
        </authorList>
    </citation>
    <scope>NUCLEOTIDE SEQUENCE [LARGE SCALE GENOMIC DNA]</scope>
    <source>
        <strain evidence="9">LQN</strain>
        <tissue evidence="9">Leaf</tissue>
    </source>
</reference>
<dbReference type="InterPro" id="IPR003657">
    <property type="entry name" value="WRKY_dom"/>
</dbReference>
<dbReference type="Pfam" id="PF03106">
    <property type="entry name" value="WRKY"/>
    <property type="match status" value="1"/>
</dbReference>
<protein>
    <recommendedName>
        <fullName evidence="8">WRKY domain-containing protein</fullName>
    </recommendedName>
</protein>
<dbReference type="InterPro" id="IPR044810">
    <property type="entry name" value="WRKY_plant"/>
</dbReference>
<dbReference type="SUPFAM" id="SSF118290">
    <property type="entry name" value="WRKY DNA-binding domain"/>
    <property type="match status" value="1"/>
</dbReference>
<comment type="subcellular location">
    <subcellularLocation>
        <location evidence="1">Nucleus</location>
    </subcellularLocation>
</comment>
<dbReference type="PANTHER" id="PTHR31221:SF350">
    <property type="entry name" value="WRKY TRANSCRIPTION FACTOR 48-RELATED"/>
    <property type="match status" value="1"/>
</dbReference>
<keyword evidence="5" id="KW-0539">Nucleus</keyword>
<keyword evidence="4" id="KW-0804">Transcription</keyword>
<evidence type="ECO:0000313" key="9">
    <source>
        <dbReference type="EMBL" id="KAK4737542.1"/>
    </source>
</evidence>
<evidence type="ECO:0000256" key="2">
    <source>
        <dbReference type="ARBA" id="ARBA00023015"/>
    </source>
</evidence>
<feature type="coiled-coil region" evidence="6">
    <location>
        <begin position="114"/>
        <end position="141"/>
    </location>
</feature>
<dbReference type="EMBL" id="JAWPEI010000001">
    <property type="protein sequence ID" value="KAK4737542.1"/>
    <property type="molecule type" value="Genomic_DNA"/>
</dbReference>
<gene>
    <name evidence="9" type="ORF">R3W88_001239</name>
</gene>
<dbReference type="PROSITE" id="PS50811">
    <property type="entry name" value="WRKY"/>
    <property type="match status" value="1"/>
</dbReference>
<dbReference type="AlphaFoldDB" id="A0AAV9MHL7"/>
<evidence type="ECO:0000256" key="1">
    <source>
        <dbReference type="ARBA" id="ARBA00004123"/>
    </source>
</evidence>
<evidence type="ECO:0000259" key="8">
    <source>
        <dbReference type="PROSITE" id="PS50811"/>
    </source>
</evidence>
<name>A0AAV9MHL7_9SOLN</name>
<dbReference type="Proteomes" id="UP001311915">
    <property type="component" value="Unassembled WGS sequence"/>
</dbReference>
<keyword evidence="3" id="KW-0238">DNA-binding</keyword>
<evidence type="ECO:0000256" key="6">
    <source>
        <dbReference type="SAM" id="Coils"/>
    </source>
</evidence>
<evidence type="ECO:0000256" key="3">
    <source>
        <dbReference type="ARBA" id="ARBA00023125"/>
    </source>
</evidence>
<dbReference type="PANTHER" id="PTHR31221">
    <property type="entry name" value="WRKY TRANSCRIPTION FACTOR PROTEIN 1-RELATED"/>
    <property type="match status" value="1"/>
</dbReference>
<dbReference type="FunFam" id="2.20.25.80:FF:000003">
    <property type="entry name" value="WRKY transcription factor 57"/>
    <property type="match status" value="1"/>
</dbReference>
<keyword evidence="6" id="KW-0175">Coiled coil</keyword>
<dbReference type="GO" id="GO:0043565">
    <property type="term" value="F:sequence-specific DNA binding"/>
    <property type="evidence" value="ECO:0007669"/>
    <property type="project" value="InterPro"/>
</dbReference>
<comment type="caution">
    <text evidence="9">The sequence shown here is derived from an EMBL/GenBank/DDBJ whole genome shotgun (WGS) entry which is preliminary data.</text>
</comment>
<dbReference type="GO" id="GO:0003700">
    <property type="term" value="F:DNA-binding transcription factor activity"/>
    <property type="evidence" value="ECO:0007669"/>
    <property type="project" value="InterPro"/>
</dbReference>
<dbReference type="InterPro" id="IPR036576">
    <property type="entry name" value="WRKY_dom_sf"/>
</dbReference>
<feature type="region of interest" description="Disordered" evidence="7">
    <location>
        <begin position="37"/>
        <end position="113"/>
    </location>
</feature>
<sequence length="345" mass="37836">MDENKKKKLKPTETMSALFPDESSSFFFDMSLCETEKDSSSPMSLIESMFASHDDPITDSSSLFDLLQPPPSPPPPPPPPPPPVDVALLIPSPIANTSANSSEISSSSTEVAANDEHQQMIETVEQQLENDEDKIDNIQLNPKKRKAKKEREPRFAFMTKSEIDHLDDGFRWRKYGQKAVKNSPFPRSYYRCTTATCGVKKRVERSSEDPSIVVTTYEGVHTHPCPVTPRGSIGFFPETTGFSGGYSGGSIGGVGVGLGGVASNSSLFFPEFNYQAQQQQSTYFQTPTLPPINSFTTDSSLFSTTNSSQEGMLSPSTSSSLARDHGLLQDMVPSQMRPTDPKQNQ</sequence>
<feature type="compositionally biased region" description="Pro residues" evidence="7">
    <location>
        <begin position="68"/>
        <end position="84"/>
    </location>
</feature>
<feature type="region of interest" description="Disordered" evidence="7">
    <location>
        <begin position="295"/>
        <end position="345"/>
    </location>
</feature>
<organism evidence="9 10">
    <name type="scientific">Solanum pinnatisectum</name>
    <name type="common">tansyleaf nightshade</name>
    <dbReference type="NCBI Taxonomy" id="50273"/>
    <lineage>
        <taxon>Eukaryota</taxon>
        <taxon>Viridiplantae</taxon>
        <taxon>Streptophyta</taxon>
        <taxon>Embryophyta</taxon>
        <taxon>Tracheophyta</taxon>
        <taxon>Spermatophyta</taxon>
        <taxon>Magnoliopsida</taxon>
        <taxon>eudicotyledons</taxon>
        <taxon>Gunneridae</taxon>
        <taxon>Pentapetalae</taxon>
        <taxon>asterids</taxon>
        <taxon>lamiids</taxon>
        <taxon>Solanales</taxon>
        <taxon>Solanaceae</taxon>
        <taxon>Solanoideae</taxon>
        <taxon>Solaneae</taxon>
        <taxon>Solanum</taxon>
    </lineage>
</organism>
<keyword evidence="10" id="KW-1185">Reference proteome</keyword>
<feature type="domain" description="WRKY" evidence="8">
    <location>
        <begin position="161"/>
        <end position="226"/>
    </location>
</feature>
<dbReference type="GO" id="GO:0005634">
    <property type="term" value="C:nucleus"/>
    <property type="evidence" value="ECO:0007669"/>
    <property type="project" value="UniProtKB-SubCell"/>
</dbReference>
<dbReference type="SMART" id="SM00774">
    <property type="entry name" value="WRKY"/>
    <property type="match status" value="1"/>
</dbReference>
<proteinExistence type="predicted"/>
<feature type="compositionally biased region" description="Polar residues" evidence="7">
    <location>
        <begin position="309"/>
        <end position="321"/>
    </location>
</feature>
<evidence type="ECO:0000256" key="4">
    <source>
        <dbReference type="ARBA" id="ARBA00023163"/>
    </source>
</evidence>
<dbReference type="Gene3D" id="2.20.25.80">
    <property type="entry name" value="WRKY domain"/>
    <property type="match status" value="1"/>
</dbReference>
<evidence type="ECO:0000256" key="7">
    <source>
        <dbReference type="SAM" id="MobiDB-lite"/>
    </source>
</evidence>
<accession>A0AAV9MHL7</accession>
<evidence type="ECO:0000256" key="5">
    <source>
        <dbReference type="ARBA" id="ARBA00023242"/>
    </source>
</evidence>
<keyword evidence="2" id="KW-0805">Transcription regulation</keyword>
<feature type="compositionally biased region" description="Low complexity" evidence="7">
    <location>
        <begin position="94"/>
        <end position="110"/>
    </location>
</feature>